<protein>
    <submittedName>
        <fullName evidence="2">Uncharacterized protein</fullName>
    </submittedName>
</protein>
<reference evidence="2 3" key="1">
    <citation type="submission" date="2024-02" db="EMBL/GenBank/DDBJ databases">
        <authorList>
            <person name="Vignale AGUSTIN F."/>
            <person name="Sosa J E."/>
            <person name="Modenutti C."/>
        </authorList>
    </citation>
    <scope>NUCLEOTIDE SEQUENCE [LARGE SCALE GENOMIC DNA]</scope>
</reference>
<feature type="region of interest" description="Disordered" evidence="1">
    <location>
        <begin position="1"/>
        <end position="21"/>
    </location>
</feature>
<dbReference type="AlphaFoldDB" id="A0ABC8SNX1"/>
<dbReference type="Proteomes" id="UP001642360">
    <property type="component" value="Unassembled WGS sequence"/>
</dbReference>
<organism evidence="2 3">
    <name type="scientific">Ilex paraguariensis</name>
    <name type="common">yerba mate</name>
    <dbReference type="NCBI Taxonomy" id="185542"/>
    <lineage>
        <taxon>Eukaryota</taxon>
        <taxon>Viridiplantae</taxon>
        <taxon>Streptophyta</taxon>
        <taxon>Embryophyta</taxon>
        <taxon>Tracheophyta</taxon>
        <taxon>Spermatophyta</taxon>
        <taxon>Magnoliopsida</taxon>
        <taxon>eudicotyledons</taxon>
        <taxon>Gunneridae</taxon>
        <taxon>Pentapetalae</taxon>
        <taxon>asterids</taxon>
        <taxon>campanulids</taxon>
        <taxon>Aquifoliales</taxon>
        <taxon>Aquifoliaceae</taxon>
        <taxon>Ilex</taxon>
    </lineage>
</organism>
<name>A0ABC8SNX1_9AQUA</name>
<proteinExistence type="predicted"/>
<accession>A0ABC8SNX1</accession>
<comment type="caution">
    <text evidence="2">The sequence shown here is derived from an EMBL/GenBank/DDBJ whole genome shotgun (WGS) entry which is preliminary data.</text>
</comment>
<gene>
    <name evidence="2" type="ORF">ILEXP_LOCUS27309</name>
</gene>
<dbReference type="EMBL" id="CAUOFW020003225">
    <property type="protein sequence ID" value="CAK9158642.1"/>
    <property type="molecule type" value="Genomic_DNA"/>
</dbReference>
<keyword evidence="3" id="KW-1185">Reference proteome</keyword>
<sequence length="51" mass="5531">MDPVTAQEETAAADSIQQPPIQCRDQLAYGVELSTPQRGNHSHGVRVQSRG</sequence>
<evidence type="ECO:0000256" key="1">
    <source>
        <dbReference type="SAM" id="MobiDB-lite"/>
    </source>
</evidence>
<evidence type="ECO:0000313" key="3">
    <source>
        <dbReference type="Proteomes" id="UP001642360"/>
    </source>
</evidence>
<evidence type="ECO:0000313" key="2">
    <source>
        <dbReference type="EMBL" id="CAK9158642.1"/>
    </source>
</evidence>